<dbReference type="AlphaFoldDB" id="A0A811RNL1"/>
<protein>
    <submittedName>
        <fullName evidence="2">Uncharacterized protein</fullName>
    </submittedName>
</protein>
<accession>A0A811RNL1</accession>
<evidence type="ECO:0000256" key="1">
    <source>
        <dbReference type="SAM" id="MobiDB-lite"/>
    </source>
</evidence>
<evidence type="ECO:0000313" key="3">
    <source>
        <dbReference type="Proteomes" id="UP000604825"/>
    </source>
</evidence>
<sequence>MPLPSSFAWAQSDIAVGMDRLDPVWWAGRSRRCAARPPAARRPLGGGAGLGEAEPPGAATGVLQPLGVSAGPGKAGPPGVALGVLLCLVAGDGAAEADCAGPAWDEARKSRGRVTSCAAVRLCLRW</sequence>
<dbReference type="Proteomes" id="UP000604825">
    <property type="component" value="Unassembled WGS sequence"/>
</dbReference>
<evidence type="ECO:0000313" key="2">
    <source>
        <dbReference type="EMBL" id="CAD6272127.1"/>
    </source>
</evidence>
<organism evidence="2 3">
    <name type="scientific">Miscanthus lutarioriparius</name>
    <dbReference type="NCBI Taxonomy" id="422564"/>
    <lineage>
        <taxon>Eukaryota</taxon>
        <taxon>Viridiplantae</taxon>
        <taxon>Streptophyta</taxon>
        <taxon>Embryophyta</taxon>
        <taxon>Tracheophyta</taxon>
        <taxon>Spermatophyta</taxon>
        <taxon>Magnoliopsida</taxon>
        <taxon>Liliopsida</taxon>
        <taxon>Poales</taxon>
        <taxon>Poaceae</taxon>
        <taxon>PACMAD clade</taxon>
        <taxon>Panicoideae</taxon>
        <taxon>Andropogonodae</taxon>
        <taxon>Andropogoneae</taxon>
        <taxon>Saccharinae</taxon>
        <taxon>Miscanthus</taxon>
    </lineage>
</organism>
<reference evidence="2" key="1">
    <citation type="submission" date="2020-10" db="EMBL/GenBank/DDBJ databases">
        <authorList>
            <person name="Han B."/>
            <person name="Lu T."/>
            <person name="Zhao Q."/>
            <person name="Huang X."/>
            <person name="Zhao Y."/>
        </authorList>
    </citation>
    <scope>NUCLEOTIDE SEQUENCE</scope>
</reference>
<comment type="caution">
    <text evidence="2">The sequence shown here is derived from an EMBL/GenBank/DDBJ whole genome shotgun (WGS) entry which is preliminary data.</text>
</comment>
<name>A0A811RNL1_9POAL</name>
<feature type="region of interest" description="Disordered" evidence="1">
    <location>
        <begin position="34"/>
        <end position="56"/>
    </location>
</feature>
<keyword evidence="3" id="KW-1185">Reference proteome</keyword>
<proteinExistence type="predicted"/>
<dbReference type="EMBL" id="CAJGYO010000016">
    <property type="protein sequence ID" value="CAD6272127.1"/>
    <property type="molecule type" value="Genomic_DNA"/>
</dbReference>
<gene>
    <name evidence="2" type="ORF">NCGR_LOCUS55402</name>
</gene>